<dbReference type="CDD" id="cd03230">
    <property type="entry name" value="ABC_DR_subfamily_A"/>
    <property type="match status" value="1"/>
</dbReference>
<keyword evidence="2" id="KW-0813">Transport</keyword>
<dbReference type="GO" id="GO:0016887">
    <property type="term" value="F:ATP hydrolysis activity"/>
    <property type="evidence" value="ECO:0007669"/>
    <property type="project" value="InterPro"/>
</dbReference>
<keyword evidence="4" id="KW-0067">ATP-binding</keyword>
<keyword evidence="3" id="KW-0547">Nucleotide-binding</keyword>
<dbReference type="SMART" id="SM00382">
    <property type="entry name" value="AAA"/>
    <property type="match status" value="1"/>
</dbReference>
<comment type="similarity">
    <text evidence="1">Belongs to the ABC transporter superfamily.</text>
</comment>
<dbReference type="EMBL" id="CYZX01000006">
    <property type="protein sequence ID" value="CUO22306.1"/>
    <property type="molecule type" value="Genomic_DNA"/>
</dbReference>
<evidence type="ECO:0000256" key="1">
    <source>
        <dbReference type="ARBA" id="ARBA00005417"/>
    </source>
</evidence>
<dbReference type="PROSITE" id="PS50893">
    <property type="entry name" value="ABC_TRANSPORTER_2"/>
    <property type="match status" value="1"/>
</dbReference>
<reference evidence="6 7" key="1">
    <citation type="submission" date="2015-09" db="EMBL/GenBank/DDBJ databases">
        <authorList>
            <consortium name="Pathogen Informatics"/>
        </authorList>
    </citation>
    <scope>NUCLEOTIDE SEQUENCE [LARGE SCALE GENOMIC DNA]</scope>
    <source>
        <strain evidence="6 7">2789STDY5834856</strain>
    </source>
</reference>
<dbReference type="GO" id="GO:0005524">
    <property type="term" value="F:ATP binding"/>
    <property type="evidence" value="ECO:0007669"/>
    <property type="project" value="UniProtKB-KW"/>
</dbReference>
<dbReference type="AlphaFoldDB" id="A0A174DEF6"/>
<gene>
    <name evidence="6" type="primary">ybhF_3</name>
    <name evidence="6" type="ORF">ERS852471_01171</name>
</gene>
<evidence type="ECO:0000313" key="7">
    <source>
        <dbReference type="Proteomes" id="UP000095594"/>
    </source>
</evidence>
<dbReference type="SUPFAM" id="SSF52540">
    <property type="entry name" value="P-loop containing nucleoside triphosphate hydrolases"/>
    <property type="match status" value="1"/>
</dbReference>
<evidence type="ECO:0000313" key="6">
    <source>
        <dbReference type="EMBL" id="CUO22306.1"/>
    </source>
</evidence>
<proteinExistence type="inferred from homology"/>
<accession>A0A174DEF6</accession>
<evidence type="ECO:0000256" key="2">
    <source>
        <dbReference type="ARBA" id="ARBA00022448"/>
    </source>
</evidence>
<sequence>MYAIETKSLTKSYGKSRGIVDVNLKVKEGEIFGFVGPNGAGKSTTIRTLLNFIFPTSGEGKILGKDIVKKSSEIKKILGYVPSEVKFYDDIKVKDIIKYSSSFYNSCSKEEITRLCENLEVEVEKKMGELSLGNKKKVAIVQALIHNPKLLILDEPTNGLDPLIQKKLFEILLEQNKKGTTVFLSSHNLVEVENFCHRVAVIKEGRIIDTIEIDKLTKNLGLKVTIEAKGIKREDIESLGGEVISLKGTEFIFNYSNGADDLIKALSKFYIDKILIHEQSLEDTFMNYYENEGGK</sequence>
<protein>
    <submittedName>
        <fullName evidence="6">ABC-type multidrug transport system, ATPase component</fullName>
    </submittedName>
</protein>
<dbReference type="PANTHER" id="PTHR42711">
    <property type="entry name" value="ABC TRANSPORTER ATP-BINDING PROTEIN"/>
    <property type="match status" value="1"/>
</dbReference>
<evidence type="ECO:0000259" key="5">
    <source>
        <dbReference type="PROSITE" id="PS50893"/>
    </source>
</evidence>
<dbReference type="InterPro" id="IPR003439">
    <property type="entry name" value="ABC_transporter-like_ATP-bd"/>
</dbReference>
<name>A0A174DEF6_9CLOT</name>
<dbReference type="Pfam" id="PF00005">
    <property type="entry name" value="ABC_tran"/>
    <property type="match status" value="1"/>
</dbReference>
<dbReference type="OrthoDB" id="9804819at2"/>
<evidence type="ECO:0000256" key="4">
    <source>
        <dbReference type="ARBA" id="ARBA00022840"/>
    </source>
</evidence>
<dbReference type="InterPro" id="IPR027417">
    <property type="entry name" value="P-loop_NTPase"/>
</dbReference>
<feature type="domain" description="ABC transporter" evidence="5">
    <location>
        <begin position="4"/>
        <end position="229"/>
    </location>
</feature>
<dbReference type="Gene3D" id="3.40.50.300">
    <property type="entry name" value="P-loop containing nucleotide triphosphate hydrolases"/>
    <property type="match status" value="1"/>
</dbReference>
<dbReference type="InterPro" id="IPR003593">
    <property type="entry name" value="AAA+_ATPase"/>
</dbReference>
<dbReference type="Proteomes" id="UP000095594">
    <property type="component" value="Unassembled WGS sequence"/>
</dbReference>
<dbReference type="InterPro" id="IPR050763">
    <property type="entry name" value="ABC_transporter_ATP-binding"/>
</dbReference>
<dbReference type="PANTHER" id="PTHR42711:SF5">
    <property type="entry name" value="ABC TRANSPORTER ATP-BINDING PROTEIN NATA"/>
    <property type="match status" value="1"/>
</dbReference>
<dbReference type="PROSITE" id="PS00211">
    <property type="entry name" value="ABC_TRANSPORTER_1"/>
    <property type="match status" value="1"/>
</dbReference>
<dbReference type="RefSeq" id="WP_055264685.1">
    <property type="nucleotide sequence ID" value="NZ_CABIXQ010000006.1"/>
</dbReference>
<dbReference type="InterPro" id="IPR017871">
    <property type="entry name" value="ABC_transporter-like_CS"/>
</dbReference>
<organism evidence="6 7">
    <name type="scientific">Clostridium disporicum</name>
    <dbReference type="NCBI Taxonomy" id="84024"/>
    <lineage>
        <taxon>Bacteria</taxon>
        <taxon>Bacillati</taxon>
        <taxon>Bacillota</taxon>
        <taxon>Clostridia</taxon>
        <taxon>Eubacteriales</taxon>
        <taxon>Clostridiaceae</taxon>
        <taxon>Clostridium</taxon>
    </lineage>
</organism>
<evidence type="ECO:0000256" key="3">
    <source>
        <dbReference type="ARBA" id="ARBA00022741"/>
    </source>
</evidence>